<keyword evidence="2" id="KW-1185">Reference proteome</keyword>
<dbReference type="EMBL" id="JADOUF010000001">
    <property type="protein sequence ID" value="MBG6134506.1"/>
    <property type="molecule type" value="Genomic_DNA"/>
</dbReference>
<evidence type="ECO:0000313" key="2">
    <source>
        <dbReference type="Proteomes" id="UP000622552"/>
    </source>
</evidence>
<organism evidence="1 2">
    <name type="scientific">Longispora fulva</name>
    <dbReference type="NCBI Taxonomy" id="619741"/>
    <lineage>
        <taxon>Bacteria</taxon>
        <taxon>Bacillati</taxon>
        <taxon>Actinomycetota</taxon>
        <taxon>Actinomycetes</taxon>
        <taxon>Micromonosporales</taxon>
        <taxon>Micromonosporaceae</taxon>
        <taxon>Longispora</taxon>
    </lineage>
</organism>
<name>A0A8J7GPJ7_9ACTN</name>
<proteinExistence type="predicted"/>
<dbReference type="Gene3D" id="3.50.50.60">
    <property type="entry name" value="FAD/NAD(P)-binding domain"/>
    <property type="match status" value="1"/>
</dbReference>
<dbReference type="AlphaFoldDB" id="A0A8J7GPJ7"/>
<gene>
    <name evidence="1" type="ORF">IW245_000700</name>
</gene>
<dbReference type="Proteomes" id="UP000622552">
    <property type="component" value="Unassembled WGS sequence"/>
</dbReference>
<sequence length="90" mass="10119">MGDWAPAGLLDSHHAERHPVAAAVLDINRVQMHLMSLEPGPRAVRRLVSKLIDIDDVNRYLLENIIAIGVRYDLGEGHELLGRRLSYVEL</sequence>
<protein>
    <submittedName>
        <fullName evidence="1">Uncharacterized protein</fullName>
    </submittedName>
</protein>
<evidence type="ECO:0000313" key="1">
    <source>
        <dbReference type="EMBL" id="MBG6134506.1"/>
    </source>
</evidence>
<dbReference type="InterPro" id="IPR036188">
    <property type="entry name" value="FAD/NAD-bd_sf"/>
</dbReference>
<reference evidence="1" key="1">
    <citation type="submission" date="2020-11" db="EMBL/GenBank/DDBJ databases">
        <title>Sequencing the genomes of 1000 actinobacteria strains.</title>
        <authorList>
            <person name="Klenk H.-P."/>
        </authorList>
    </citation>
    <scope>NUCLEOTIDE SEQUENCE</scope>
    <source>
        <strain evidence="1">DSM 45356</strain>
    </source>
</reference>
<comment type="caution">
    <text evidence="1">The sequence shown here is derived from an EMBL/GenBank/DDBJ whole genome shotgun (WGS) entry which is preliminary data.</text>
</comment>
<accession>A0A8J7GPJ7</accession>